<feature type="domain" description="S5 DRBM" evidence="11">
    <location>
        <begin position="96"/>
        <end position="159"/>
    </location>
</feature>
<keyword evidence="5 8" id="KW-0689">Ribosomal protein</keyword>
<accession>A0ABU8RZ07</accession>
<dbReference type="InterPro" id="IPR005712">
    <property type="entry name" value="Ribosomal_uS5_bac-type"/>
</dbReference>
<dbReference type="EMBL" id="JBBHJZ010000003">
    <property type="protein sequence ID" value="MEJ5978313.1"/>
    <property type="molecule type" value="Genomic_DNA"/>
</dbReference>
<dbReference type="InterPro" id="IPR013810">
    <property type="entry name" value="Ribosomal_uS5_N"/>
</dbReference>
<keyword evidence="6 8" id="KW-0687">Ribonucleoprotein</keyword>
<comment type="function">
    <text evidence="1 8">Located at the back of the 30S subunit body where it stabilizes the conformation of the head with respect to the body.</text>
</comment>
<evidence type="ECO:0000256" key="2">
    <source>
        <dbReference type="ARBA" id="ARBA00008945"/>
    </source>
</evidence>
<comment type="caution">
    <text evidence="12">The sequence shown here is derived from an EMBL/GenBank/DDBJ whole genome shotgun (WGS) entry which is preliminary data.</text>
</comment>
<dbReference type="SUPFAM" id="SSF54211">
    <property type="entry name" value="Ribosomal protein S5 domain 2-like"/>
    <property type="match status" value="1"/>
</dbReference>
<protein>
    <recommendedName>
        <fullName evidence="7 8">Small ribosomal subunit protein uS5</fullName>
    </recommendedName>
</protein>
<sequence>MADENNNEAPAVDTPIAAENPQGADNAGETRETSAGSAPSGGRGPGGPGGNRGPGGGRGRGGNDRGGGGRDGNRGRGGRDDRRGGRGGDDEGGEELIEKLVHINRVSKTVKGGKRFGFAALVVVGDGKGRVGFGHGKAREVPEAITKATASAKKKMVRVPLKEGRTLHHDGKGRFGAGKVNLRSAPAGTGIIAGGPMRAVFESLGVADVVTKSVGTSNPYNMIRATFDALVEQTSPKSVAQRRGKKVADLLGRGGATTVEAEAAAEAITE</sequence>
<comment type="domain">
    <text evidence="8">The N-terminal domain interacts with the head of the 30S subunit; the C-terminal domain interacts with the body and contacts protein S4. The interaction surface between S4 and S5 is involved in control of translational fidelity.</text>
</comment>
<comment type="function">
    <text evidence="8">With S4 and S12 plays an important role in translational accuracy.</text>
</comment>
<comment type="subunit">
    <text evidence="8">Part of the 30S ribosomal subunit. Contacts proteins S4 and S8.</text>
</comment>
<feature type="compositionally biased region" description="Gly residues" evidence="10">
    <location>
        <begin position="39"/>
        <end position="60"/>
    </location>
</feature>
<dbReference type="Pfam" id="PF03719">
    <property type="entry name" value="Ribosomal_S5_C"/>
    <property type="match status" value="1"/>
</dbReference>
<evidence type="ECO:0000313" key="13">
    <source>
        <dbReference type="Proteomes" id="UP001361239"/>
    </source>
</evidence>
<keyword evidence="4 8" id="KW-0694">RNA-binding</keyword>
<evidence type="ECO:0000256" key="6">
    <source>
        <dbReference type="ARBA" id="ARBA00023274"/>
    </source>
</evidence>
<evidence type="ECO:0000313" key="12">
    <source>
        <dbReference type="EMBL" id="MEJ5978313.1"/>
    </source>
</evidence>
<evidence type="ECO:0000256" key="9">
    <source>
        <dbReference type="RuleBase" id="RU003823"/>
    </source>
</evidence>
<dbReference type="RefSeq" id="WP_339588242.1">
    <property type="nucleotide sequence ID" value="NZ_JBBHJZ010000003.1"/>
</dbReference>
<dbReference type="NCBIfam" id="TIGR01021">
    <property type="entry name" value="rpsE_bact"/>
    <property type="match status" value="1"/>
</dbReference>
<evidence type="ECO:0000256" key="3">
    <source>
        <dbReference type="ARBA" id="ARBA00022730"/>
    </source>
</evidence>
<feature type="compositionally biased region" description="Basic and acidic residues" evidence="10">
    <location>
        <begin position="61"/>
        <end position="89"/>
    </location>
</feature>
<dbReference type="Proteomes" id="UP001361239">
    <property type="component" value="Unassembled WGS sequence"/>
</dbReference>
<dbReference type="PANTHER" id="PTHR48277:SF1">
    <property type="entry name" value="MITOCHONDRIAL RIBOSOMAL PROTEIN S5"/>
    <property type="match status" value="1"/>
</dbReference>
<evidence type="ECO:0000256" key="1">
    <source>
        <dbReference type="ARBA" id="ARBA00003093"/>
    </source>
</evidence>
<dbReference type="InterPro" id="IPR018192">
    <property type="entry name" value="Ribosomal_uS5_N_CS"/>
</dbReference>
<dbReference type="Pfam" id="PF00333">
    <property type="entry name" value="Ribosomal_S5"/>
    <property type="match status" value="1"/>
</dbReference>
<evidence type="ECO:0000256" key="4">
    <source>
        <dbReference type="ARBA" id="ARBA00022884"/>
    </source>
</evidence>
<dbReference type="HAMAP" id="MF_01307_B">
    <property type="entry name" value="Ribosomal_uS5_B"/>
    <property type="match status" value="1"/>
</dbReference>
<evidence type="ECO:0000256" key="5">
    <source>
        <dbReference type="ARBA" id="ARBA00022980"/>
    </source>
</evidence>
<name>A0ABU8RZ07_9SPHN</name>
<comment type="similarity">
    <text evidence="2 8 9">Belongs to the universal ribosomal protein uS5 family.</text>
</comment>
<dbReference type="SUPFAM" id="SSF54768">
    <property type="entry name" value="dsRNA-binding domain-like"/>
    <property type="match status" value="1"/>
</dbReference>
<dbReference type="PROSITE" id="PS50881">
    <property type="entry name" value="S5_DSRBD"/>
    <property type="match status" value="1"/>
</dbReference>
<dbReference type="PROSITE" id="PS00585">
    <property type="entry name" value="RIBOSOMAL_S5"/>
    <property type="match status" value="1"/>
</dbReference>
<keyword evidence="3 8" id="KW-0699">rRNA-binding</keyword>
<evidence type="ECO:0000259" key="11">
    <source>
        <dbReference type="PROSITE" id="PS50881"/>
    </source>
</evidence>
<dbReference type="InterPro" id="IPR005324">
    <property type="entry name" value="Ribosomal_uS5_C"/>
</dbReference>
<feature type="region of interest" description="Disordered" evidence="10">
    <location>
        <begin position="1"/>
        <end position="92"/>
    </location>
</feature>
<dbReference type="GO" id="GO:0005840">
    <property type="term" value="C:ribosome"/>
    <property type="evidence" value="ECO:0007669"/>
    <property type="project" value="UniProtKB-KW"/>
</dbReference>
<organism evidence="12 13">
    <name type="scientific">Novosphingobium anseongense</name>
    <dbReference type="NCBI Taxonomy" id="3133436"/>
    <lineage>
        <taxon>Bacteria</taxon>
        <taxon>Pseudomonadati</taxon>
        <taxon>Pseudomonadota</taxon>
        <taxon>Alphaproteobacteria</taxon>
        <taxon>Sphingomonadales</taxon>
        <taxon>Sphingomonadaceae</taxon>
        <taxon>Novosphingobium</taxon>
    </lineage>
</organism>
<dbReference type="PANTHER" id="PTHR48277">
    <property type="entry name" value="MITOCHONDRIAL RIBOSOMAL PROTEIN S5"/>
    <property type="match status" value="1"/>
</dbReference>
<evidence type="ECO:0000256" key="10">
    <source>
        <dbReference type="SAM" id="MobiDB-lite"/>
    </source>
</evidence>
<gene>
    <name evidence="8 12" type="primary">rpsE</name>
    <name evidence="12" type="ORF">WG901_16795</name>
</gene>
<evidence type="ECO:0000256" key="8">
    <source>
        <dbReference type="HAMAP-Rule" id="MF_01307"/>
    </source>
</evidence>
<proteinExistence type="inferred from homology"/>
<reference evidence="12 13" key="1">
    <citation type="submission" date="2024-03" db="EMBL/GenBank/DDBJ databases">
        <authorList>
            <person name="Jo J.-H."/>
        </authorList>
    </citation>
    <scope>NUCLEOTIDE SEQUENCE [LARGE SCALE GENOMIC DNA]</scope>
    <source>
        <strain evidence="12 13">PS1R-30</strain>
    </source>
</reference>
<dbReference type="InterPro" id="IPR014721">
    <property type="entry name" value="Ribsml_uS5_D2-typ_fold_subgr"/>
</dbReference>
<evidence type="ECO:0000256" key="7">
    <source>
        <dbReference type="ARBA" id="ARBA00035255"/>
    </source>
</evidence>
<keyword evidence="13" id="KW-1185">Reference proteome</keyword>
<dbReference type="Gene3D" id="3.30.230.10">
    <property type="match status" value="1"/>
</dbReference>
<dbReference type="InterPro" id="IPR000851">
    <property type="entry name" value="Ribosomal_uS5"/>
</dbReference>
<dbReference type="InterPro" id="IPR020568">
    <property type="entry name" value="Ribosomal_Su5_D2-typ_SF"/>
</dbReference>
<dbReference type="Gene3D" id="3.30.160.20">
    <property type="match status" value="1"/>
</dbReference>